<evidence type="ECO:0000313" key="3">
    <source>
        <dbReference type="Proteomes" id="UP000283383"/>
    </source>
</evidence>
<reference evidence="2 3" key="1">
    <citation type="journal article" date="2018" name="BMC Genomics">
        <title>Comparative genome analyses reveal sequence features reflecting distinct modes of host-adaptation between dicot and monocot powdery mildew.</title>
        <authorList>
            <person name="Wu Y."/>
            <person name="Ma X."/>
            <person name="Pan Z."/>
            <person name="Kale S.D."/>
            <person name="Song Y."/>
            <person name="King H."/>
            <person name="Zhang Q."/>
            <person name="Presley C."/>
            <person name="Deng X."/>
            <person name="Wei C.I."/>
            <person name="Xiao S."/>
        </authorList>
    </citation>
    <scope>NUCLEOTIDE SEQUENCE [LARGE SCALE GENOMIC DNA]</scope>
    <source>
        <strain evidence="2">UMSG3</strain>
    </source>
</reference>
<proteinExistence type="predicted"/>
<feature type="region of interest" description="Disordered" evidence="1">
    <location>
        <begin position="49"/>
        <end position="89"/>
    </location>
</feature>
<feature type="compositionally biased region" description="Polar residues" evidence="1">
    <location>
        <begin position="14"/>
        <end position="25"/>
    </location>
</feature>
<feature type="compositionally biased region" description="Acidic residues" evidence="1">
    <location>
        <begin position="79"/>
        <end position="89"/>
    </location>
</feature>
<dbReference type="EMBL" id="MCBQ01011844">
    <property type="protein sequence ID" value="RKF65651.1"/>
    <property type="molecule type" value="Genomic_DNA"/>
</dbReference>
<protein>
    <submittedName>
        <fullName evidence="2">Uncharacterized protein</fullName>
    </submittedName>
</protein>
<organism evidence="2 3">
    <name type="scientific">Golovinomyces cichoracearum</name>
    <dbReference type="NCBI Taxonomy" id="62708"/>
    <lineage>
        <taxon>Eukaryota</taxon>
        <taxon>Fungi</taxon>
        <taxon>Dikarya</taxon>
        <taxon>Ascomycota</taxon>
        <taxon>Pezizomycotina</taxon>
        <taxon>Leotiomycetes</taxon>
        <taxon>Erysiphales</taxon>
        <taxon>Erysiphaceae</taxon>
        <taxon>Golovinomyces</taxon>
    </lineage>
</organism>
<dbReference type="InterPro" id="IPR018555">
    <property type="entry name" value="C630.06c-like"/>
</dbReference>
<feature type="region of interest" description="Disordered" evidence="1">
    <location>
        <begin position="1"/>
        <end position="28"/>
    </location>
</feature>
<sequence length="304" mass="35930">MMYLEGKRVRRADLNTTPPSSQSYSESERNKLIEILASRYDTTTNVSKKSPLTAVTKPDHHLQVKQCNKLRPSKNNNSDEYENSEIQEEDSEREYEFFLFSKGHSIFPPKIILRREHQQCQASLEKRKSGFMVPHRPVSYYFAPKEEDKIKAQFFSSAVEGETIRQWSRQRAWGLEMPWRVRVLKTHDCSKNSWNPNKESKIVQGSNNDDCESGINYLINSVQKQTKLKAQENPTIKKKKRPGKKSRISMRKKKRALVVLEEQQTREKEFKIQAEKLKRIRRNREKKIKRKLKKKVVHIENKNI</sequence>
<dbReference type="STRING" id="62708.A0A420I7J8"/>
<accession>A0A420I7J8</accession>
<dbReference type="Pfam" id="PF09428">
    <property type="entry name" value="DUF2011"/>
    <property type="match status" value="1"/>
</dbReference>
<keyword evidence="3" id="KW-1185">Reference proteome</keyword>
<dbReference type="Proteomes" id="UP000283383">
    <property type="component" value="Unassembled WGS sequence"/>
</dbReference>
<evidence type="ECO:0000313" key="2">
    <source>
        <dbReference type="EMBL" id="RKF65651.1"/>
    </source>
</evidence>
<name>A0A420I7J8_9PEZI</name>
<dbReference type="AlphaFoldDB" id="A0A420I7J8"/>
<evidence type="ECO:0000256" key="1">
    <source>
        <dbReference type="SAM" id="MobiDB-lite"/>
    </source>
</evidence>
<comment type="caution">
    <text evidence="2">The sequence shown here is derived from an EMBL/GenBank/DDBJ whole genome shotgun (WGS) entry which is preliminary data.</text>
</comment>
<feature type="compositionally biased region" description="Basic and acidic residues" evidence="1">
    <location>
        <begin position="1"/>
        <end position="13"/>
    </location>
</feature>
<gene>
    <name evidence="2" type="ORF">GcM3_118020</name>
</gene>